<dbReference type="Gene3D" id="3.40.800.10">
    <property type="entry name" value="Ureohydrolase domain"/>
    <property type="match status" value="1"/>
</dbReference>
<evidence type="ECO:0000313" key="5">
    <source>
        <dbReference type="EMBL" id="MBA5606558.1"/>
    </source>
</evidence>
<protein>
    <submittedName>
        <fullName evidence="5">Arginase family protein</fullName>
    </submittedName>
</protein>
<evidence type="ECO:0000256" key="1">
    <source>
        <dbReference type="ARBA" id="ARBA00009227"/>
    </source>
</evidence>
<dbReference type="GO" id="GO:0046872">
    <property type="term" value="F:metal ion binding"/>
    <property type="evidence" value="ECO:0007669"/>
    <property type="project" value="UniProtKB-KW"/>
</dbReference>
<evidence type="ECO:0000313" key="6">
    <source>
        <dbReference type="Proteomes" id="UP000566711"/>
    </source>
</evidence>
<organism evidence="5 6">
    <name type="scientific">Rugamonas fusca</name>
    <dbReference type="NCBI Taxonomy" id="2758568"/>
    <lineage>
        <taxon>Bacteria</taxon>
        <taxon>Pseudomonadati</taxon>
        <taxon>Pseudomonadota</taxon>
        <taxon>Betaproteobacteria</taxon>
        <taxon>Burkholderiales</taxon>
        <taxon>Oxalobacteraceae</taxon>
        <taxon>Telluria group</taxon>
        <taxon>Rugamonas</taxon>
    </lineage>
</organism>
<gene>
    <name evidence="5" type="ORF">H3H36_14470</name>
</gene>
<dbReference type="GO" id="GO:0008783">
    <property type="term" value="F:agmatinase activity"/>
    <property type="evidence" value="ECO:0007669"/>
    <property type="project" value="TreeGrafter"/>
</dbReference>
<dbReference type="Pfam" id="PF00491">
    <property type="entry name" value="Arginase"/>
    <property type="match status" value="1"/>
</dbReference>
<comment type="caution">
    <text evidence="5">The sequence shown here is derived from an EMBL/GenBank/DDBJ whole genome shotgun (WGS) entry which is preliminary data.</text>
</comment>
<keyword evidence="2" id="KW-0479">Metal-binding</keyword>
<evidence type="ECO:0000256" key="2">
    <source>
        <dbReference type="ARBA" id="ARBA00022723"/>
    </source>
</evidence>
<dbReference type="EMBL" id="JACEZS010000011">
    <property type="protein sequence ID" value="MBA5606558.1"/>
    <property type="molecule type" value="Genomic_DNA"/>
</dbReference>
<evidence type="ECO:0000256" key="3">
    <source>
        <dbReference type="ARBA" id="ARBA00022801"/>
    </source>
</evidence>
<dbReference type="PANTHER" id="PTHR11358">
    <property type="entry name" value="ARGINASE/AGMATINASE"/>
    <property type="match status" value="1"/>
</dbReference>
<dbReference type="SUPFAM" id="SSF52768">
    <property type="entry name" value="Arginase/deacetylase"/>
    <property type="match status" value="1"/>
</dbReference>
<sequence>MNQPYVAAPADAGELHLYKLSEAVQLTPTPDGGTVLKHMISERSYKLGSKESRVVHAMQAGAPLESGGHAGIDPAFVASVLGFLRDKNIVVDRDHAVAADYLLIEAGAPCWGQSATLPTCQPADVCYVGVPYGYGNGVSAATKDAPMAVRNWLRTHRLSRENILNEPNIAGYFPPALGARARNLRALHQQQRVKDLGDLYIYPYENPVAVFARLEKLAAVLARRGVVPVFIGGDHSITCPILKGLSAQWGAFCVLHFDAHNDCYHTAIDALFAPVSNNHHGNFLSSALAQCSGIRQAYQWGIRGVNNLGAVLPARVVSRPAGELIHLLQTDQLAELPDALPVYVTIDIDVLDPSIAPGTGSPIPGGITWEQLFLALGKLLRNKRVIGMDLVELDPSADARGVTMHGAAHLLSLLPGFVEAA</sequence>
<dbReference type="PROSITE" id="PS51409">
    <property type="entry name" value="ARGINASE_2"/>
    <property type="match status" value="1"/>
</dbReference>
<evidence type="ECO:0000256" key="4">
    <source>
        <dbReference type="RuleBase" id="RU003684"/>
    </source>
</evidence>
<comment type="similarity">
    <text evidence="1">Belongs to the arginase family. Agmatinase subfamily.</text>
</comment>
<reference evidence="5 6" key="1">
    <citation type="submission" date="2020-07" db="EMBL/GenBank/DDBJ databases">
        <title>Novel species isolated from subtropical streams in China.</title>
        <authorList>
            <person name="Lu H."/>
        </authorList>
    </citation>
    <scope>NUCLEOTIDE SEQUENCE [LARGE SCALE GENOMIC DNA]</scope>
    <source>
        <strain evidence="5 6">FT3S</strain>
    </source>
</reference>
<accession>A0A7W2I7Q4</accession>
<dbReference type="PANTHER" id="PTHR11358:SF26">
    <property type="entry name" value="GUANIDINO ACID HYDROLASE, MITOCHONDRIAL"/>
    <property type="match status" value="1"/>
</dbReference>
<dbReference type="AlphaFoldDB" id="A0A7W2I7Q4"/>
<dbReference type="InterPro" id="IPR006035">
    <property type="entry name" value="Ureohydrolase"/>
</dbReference>
<dbReference type="InterPro" id="IPR020855">
    <property type="entry name" value="Ureohydrolase_Mn_BS"/>
</dbReference>
<proteinExistence type="inferred from homology"/>
<dbReference type="RefSeq" id="WP_182218761.1">
    <property type="nucleotide sequence ID" value="NZ_JACEZS010000011.1"/>
</dbReference>
<dbReference type="PROSITE" id="PS01053">
    <property type="entry name" value="ARGINASE_1"/>
    <property type="match status" value="1"/>
</dbReference>
<keyword evidence="3 4" id="KW-0378">Hydrolase</keyword>
<keyword evidence="6" id="KW-1185">Reference proteome</keyword>
<name>A0A7W2I7Q4_9BURK</name>
<dbReference type="GO" id="GO:0033389">
    <property type="term" value="P:putrescine biosynthetic process from arginine, via agmatine"/>
    <property type="evidence" value="ECO:0007669"/>
    <property type="project" value="TreeGrafter"/>
</dbReference>
<dbReference type="Proteomes" id="UP000566711">
    <property type="component" value="Unassembled WGS sequence"/>
</dbReference>
<dbReference type="InterPro" id="IPR023696">
    <property type="entry name" value="Ureohydrolase_dom_sf"/>
</dbReference>